<accession>A0A9N9QSZ3</accession>
<dbReference type="Proteomes" id="UP001152799">
    <property type="component" value="Chromosome 9"/>
</dbReference>
<gene>
    <name evidence="2" type="ORF">CEUTPL_LOCUS13685</name>
</gene>
<evidence type="ECO:0000256" key="1">
    <source>
        <dbReference type="SAM" id="MobiDB-lite"/>
    </source>
</evidence>
<dbReference type="OrthoDB" id="6756381at2759"/>
<dbReference type="AlphaFoldDB" id="A0A9N9QSZ3"/>
<feature type="compositionally biased region" description="Acidic residues" evidence="1">
    <location>
        <begin position="1"/>
        <end position="16"/>
    </location>
</feature>
<protein>
    <recommendedName>
        <fullName evidence="4">DUF4371 domain-containing protein</fullName>
    </recommendedName>
</protein>
<sequence length="341" mass="38210">MYELSDSSDSDIDSDERDNPGSSRGAKKRKIHTSSGKCRDQKYRSQWESEFKWLKPVNDNPRQGQCSACSRVLRANIGVIKRHGEGAKHQQNVKNIQCQLNLRDFIKKNATDSKVKRAELKLCGFLAEHNIAFLANDHLVPLLQDCFPDSNILKNNEFCDLVNTLKKVKFSILVDESTDIAAIKTMAICVRYYCESQKAVKTSFLSLMQVFSKEDSEGAHQGATAEKVYNEIVGFFKKQNIPLENVIGFGSDGCNVMFGANNSVVSRLRIDFPGIFTSKCICHSLHLCASEACKVLPRETEAMARDIYTFFNHSSKRQAQFDKVAVIGTGCKQDKKNNGGL</sequence>
<proteinExistence type="predicted"/>
<name>A0A9N9QSZ3_9CUCU</name>
<evidence type="ECO:0008006" key="4">
    <source>
        <dbReference type="Google" id="ProtNLM"/>
    </source>
</evidence>
<dbReference type="PANTHER" id="PTHR37162">
    <property type="entry name" value="HAT FAMILY DIMERISATION DOMAINCONTAINING PROTEIN-RELATED"/>
    <property type="match status" value="1"/>
</dbReference>
<reference evidence="2" key="1">
    <citation type="submission" date="2022-01" db="EMBL/GenBank/DDBJ databases">
        <authorList>
            <person name="King R."/>
        </authorList>
    </citation>
    <scope>NUCLEOTIDE SEQUENCE</scope>
</reference>
<feature type="region of interest" description="Disordered" evidence="1">
    <location>
        <begin position="1"/>
        <end position="42"/>
    </location>
</feature>
<evidence type="ECO:0000313" key="2">
    <source>
        <dbReference type="EMBL" id="CAG9773288.1"/>
    </source>
</evidence>
<dbReference type="PANTHER" id="PTHR37162:SF1">
    <property type="entry name" value="BED-TYPE DOMAIN-CONTAINING PROTEIN"/>
    <property type="match status" value="1"/>
</dbReference>
<dbReference type="EMBL" id="OU892285">
    <property type="protein sequence ID" value="CAG9773288.1"/>
    <property type="molecule type" value="Genomic_DNA"/>
</dbReference>
<keyword evidence="3" id="KW-1185">Reference proteome</keyword>
<organism evidence="2 3">
    <name type="scientific">Ceutorhynchus assimilis</name>
    <name type="common">cabbage seed weevil</name>
    <dbReference type="NCBI Taxonomy" id="467358"/>
    <lineage>
        <taxon>Eukaryota</taxon>
        <taxon>Metazoa</taxon>
        <taxon>Ecdysozoa</taxon>
        <taxon>Arthropoda</taxon>
        <taxon>Hexapoda</taxon>
        <taxon>Insecta</taxon>
        <taxon>Pterygota</taxon>
        <taxon>Neoptera</taxon>
        <taxon>Endopterygota</taxon>
        <taxon>Coleoptera</taxon>
        <taxon>Polyphaga</taxon>
        <taxon>Cucujiformia</taxon>
        <taxon>Curculionidae</taxon>
        <taxon>Ceutorhynchinae</taxon>
        <taxon>Ceutorhynchus</taxon>
    </lineage>
</organism>
<evidence type="ECO:0000313" key="3">
    <source>
        <dbReference type="Proteomes" id="UP001152799"/>
    </source>
</evidence>